<organism evidence="3 4">
    <name type="scientific">Allosphingosinicella deserti</name>
    <dbReference type="NCBI Taxonomy" id="2116704"/>
    <lineage>
        <taxon>Bacteria</taxon>
        <taxon>Pseudomonadati</taxon>
        <taxon>Pseudomonadota</taxon>
        <taxon>Alphaproteobacteria</taxon>
        <taxon>Sphingomonadales</taxon>
        <taxon>Sphingomonadaceae</taxon>
        <taxon>Allosphingosinicella</taxon>
    </lineage>
</organism>
<proteinExistence type="predicted"/>
<sequence>MKQLLLLLLAGSAATPALAQHQGHLAATAQSDPHAGHVMSATPPQAPQSDPHAGHATTQAADPHAGHSKTAPPAADPHAGHTMPAAPDPSCPPEHAAMGHCTPSARPTPTEIAPGTPPAEALTGPEYAADQIWGKDAMDPSREILRSEHGDMPVAKILIDRFEVRAQESGDGYAWDAQAWHGGDFEKLWLKSEGEGRGRGGLERGEVQALWSRAIDPWFDLQAGVRQDFGFGPDRTYAVLGVQGLAPYWFEVDVAAFVSTQGEVSARAEAEYDLRLTQRLILQPQAEVEVQAQDVPELRLGSGLSSGELGLRLRYQIVPEFAPYVGVAYERAFGDTARLRRAAGEDRGGWSFLVGIRAWF</sequence>
<name>A0A2P7QM25_9SPHN</name>
<dbReference type="Proteomes" id="UP000241167">
    <property type="component" value="Unassembled WGS sequence"/>
</dbReference>
<dbReference type="GO" id="GO:0009279">
    <property type="term" value="C:cell outer membrane"/>
    <property type="evidence" value="ECO:0007669"/>
    <property type="project" value="InterPro"/>
</dbReference>
<keyword evidence="4" id="KW-1185">Reference proteome</keyword>
<comment type="caution">
    <text evidence="3">The sequence shown here is derived from an EMBL/GenBank/DDBJ whole genome shotgun (WGS) entry which is preliminary data.</text>
</comment>
<protein>
    <submittedName>
        <fullName evidence="3">Copper resistance protein CopB</fullName>
    </submittedName>
</protein>
<dbReference type="RefSeq" id="WP_106514214.1">
    <property type="nucleotide sequence ID" value="NZ_PXYI01000005.1"/>
</dbReference>
<accession>A0A2P7QM25</accession>
<dbReference type="GO" id="GO:0005507">
    <property type="term" value="F:copper ion binding"/>
    <property type="evidence" value="ECO:0007669"/>
    <property type="project" value="InterPro"/>
</dbReference>
<dbReference type="InterPro" id="IPR007939">
    <property type="entry name" value="Cu-R_B_prcur"/>
</dbReference>
<dbReference type="Gene3D" id="2.40.128.130">
    <property type="entry name" value="Autotransporter beta-domain"/>
    <property type="match status" value="1"/>
</dbReference>
<dbReference type="GO" id="GO:0006878">
    <property type="term" value="P:intracellular copper ion homeostasis"/>
    <property type="evidence" value="ECO:0007669"/>
    <property type="project" value="InterPro"/>
</dbReference>
<feature type="signal peptide" evidence="2">
    <location>
        <begin position="1"/>
        <end position="19"/>
    </location>
</feature>
<evidence type="ECO:0000256" key="2">
    <source>
        <dbReference type="SAM" id="SignalP"/>
    </source>
</evidence>
<feature type="region of interest" description="Disordered" evidence="1">
    <location>
        <begin position="24"/>
        <end position="123"/>
    </location>
</feature>
<evidence type="ECO:0000256" key="1">
    <source>
        <dbReference type="SAM" id="MobiDB-lite"/>
    </source>
</evidence>
<dbReference type="InterPro" id="IPR036709">
    <property type="entry name" value="Autotransporte_beta_dom_sf"/>
</dbReference>
<reference evidence="3 4" key="1">
    <citation type="submission" date="2018-03" db="EMBL/GenBank/DDBJ databases">
        <title>The draft genome of Sphingosinicella sp. GL-C-18.</title>
        <authorList>
            <person name="Liu L."/>
            <person name="Li L."/>
            <person name="Liang L."/>
            <person name="Zhang X."/>
            <person name="Wang T."/>
        </authorList>
    </citation>
    <scope>NUCLEOTIDE SEQUENCE [LARGE SCALE GENOMIC DNA]</scope>
    <source>
        <strain evidence="3 4">GL-C-18</strain>
    </source>
</reference>
<evidence type="ECO:0000313" key="4">
    <source>
        <dbReference type="Proteomes" id="UP000241167"/>
    </source>
</evidence>
<dbReference type="OrthoDB" id="9778934at2"/>
<keyword evidence="2" id="KW-0732">Signal</keyword>
<evidence type="ECO:0000313" key="3">
    <source>
        <dbReference type="EMBL" id="PSJ39016.1"/>
    </source>
</evidence>
<dbReference type="EMBL" id="PXYI01000005">
    <property type="protein sequence ID" value="PSJ39016.1"/>
    <property type="molecule type" value="Genomic_DNA"/>
</dbReference>
<dbReference type="Pfam" id="PF05275">
    <property type="entry name" value="CopB"/>
    <property type="match status" value="1"/>
</dbReference>
<dbReference type="AlphaFoldDB" id="A0A2P7QM25"/>
<feature type="chain" id="PRO_5015168963" evidence="2">
    <location>
        <begin position="20"/>
        <end position="360"/>
    </location>
</feature>
<gene>
    <name evidence="3" type="ORF">C7I55_17110</name>
</gene>
<dbReference type="SUPFAM" id="SSF103515">
    <property type="entry name" value="Autotransporter"/>
    <property type="match status" value="1"/>
</dbReference>